<evidence type="ECO:0000313" key="6">
    <source>
        <dbReference type="Proteomes" id="UP000709959"/>
    </source>
</evidence>
<dbReference type="EMBL" id="JADKCH010000027">
    <property type="protein sequence ID" value="MBK8573700.1"/>
    <property type="molecule type" value="Genomic_DNA"/>
</dbReference>
<evidence type="ECO:0000259" key="4">
    <source>
        <dbReference type="SMART" id="SM00563"/>
    </source>
</evidence>
<reference evidence="5 6" key="1">
    <citation type="submission" date="2020-10" db="EMBL/GenBank/DDBJ databases">
        <title>Connecting structure to function with the recovery of over 1000 high-quality activated sludge metagenome-assembled genomes encoding full-length rRNA genes using long-read sequencing.</title>
        <authorList>
            <person name="Singleton C.M."/>
            <person name="Petriglieri F."/>
            <person name="Kristensen J.M."/>
            <person name="Kirkegaard R.H."/>
            <person name="Michaelsen T.Y."/>
            <person name="Andersen M.H."/>
            <person name="Karst S.M."/>
            <person name="Dueholm M.S."/>
            <person name="Nielsen P.H."/>
            <person name="Albertsen M."/>
        </authorList>
    </citation>
    <scope>NUCLEOTIDE SEQUENCE [LARGE SCALE GENOMIC DNA]</scope>
    <source>
        <strain evidence="5">OdNE_18-Q3-R46-58_MAXAC.008</strain>
    </source>
</reference>
<sequence length="219" mass="23993">MPAAGPHLDAPSDCLPMIIYRIAHTGSRIVGRLLFRHRTLHRERIPEAGGALIVANHVSYLDPAAVGASFRKPIYYLARKSLFKGFLGWLLPRIQVLPVDRGKGDLASMKRILSLLKEGHRVLIFPEGTRSMDGALQPAEAGIGFIIAKCDVPVVPVRIFGAFECFPRGSSWPRPGRITIVPGPPVDFSAVPPELTGRDRYQACADQVMKALAELRLEA</sequence>
<dbReference type="GO" id="GO:0006654">
    <property type="term" value="P:phosphatidic acid biosynthetic process"/>
    <property type="evidence" value="ECO:0007669"/>
    <property type="project" value="TreeGrafter"/>
</dbReference>
<keyword evidence="2" id="KW-0808">Transferase</keyword>
<evidence type="ECO:0000256" key="3">
    <source>
        <dbReference type="ARBA" id="ARBA00023315"/>
    </source>
</evidence>
<comment type="pathway">
    <text evidence="1">Lipid metabolism.</text>
</comment>
<accession>A0A936F4R1</accession>
<dbReference type="SUPFAM" id="SSF69593">
    <property type="entry name" value="Glycerol-3-phosphate (1)-acyltransferase"/>
    <property type="match status" value="1"/>
</dbReference>
<dbReference type="CDD" id="cd07989">
    <property type="entry name" value="LPLAT_AGPAT-like"/>
    <property type="match status" value="1"/>
</dbReference>
<keyword evidence="3 5" id="KW-0012">Acyltransferase</keyword>
<protein>
    <submittedName>
        <fullName evidence="5">1-acyl-sn-glycerol-3-phosphate acyltransferase</fullName>
    </submittedName>
</protein>
<dbReference type="SMART" id="SM00563">
    <property type="entry name" value="PlsC"/>
    <property type="match status" value="1"/>
</dbReference>
<evidence type="ECO:0000313" key="5">
    <source>
        <dbReference type="EMBL" id="MBK8573700.1"/>
    </source>
</evidence>
<gene>
    <name evidence="5" type="ORF">IPN91_13980</name>
</gene>
<proteinExistence type="predicted"/>
<dbReference type="Proteomes" id="UP000709959">
    <property type="component" value="Unassembled WGS sequence"/>
</dbReference>
<feature type="domain" description="Phospholipid/glycerol acyltransferase" evidence="4">
    <location>
        <begin position="51"/>
        <end position="162"/>
    </location>
</feature>
<dbReference type="AlphaFoldDB" id="A0A936F4R1"/>
<dbReference type="Pfam" id="PF01553">
    <property type="entry name" value="Acyltransferase"/>
    <property type="match status" value="1"/>
</dbReference>
<name>A0A936F4R1_9BACT</name>
<evidence type="ECO:0000256" key="1">
    <source>
        <dbReference type="ARBA" id="ARBA00005189"/>
    </source>
</evidence>
<dbReference type="InterPro" id="IPR002123">
    <property type="entry name" value="Plipid/glycerol_acylTrfase"/>
</dbReference>
<organism evidence="5 6">
    <name type="scientific">Candidatus Geothrix odensensis</name>
    <dbReference type="NCBI Taxonomy" id="2954440"/>
    <lineage>
        <taxon>Bacteria</taxon>
        <taxon>Pseudomonadati</taxon>
        <taxon>Acidobacteriota</taxon>
        <taxon>Holophagae</taxon>
        <taxon>Holophagales</taxon>
        <taxon>Holophagaceae</taxon>
        <taxon>Geothrix</taxon>
    </lineage>
</organism>
<evidence type="ECO:0000256" key="2">
    <source>
        <dbReference type="ARBA" id="ARBA00022679"/>
    </source>
</evidence>
<dbReference type="PANTHER" id="PTHR10434">
    <property type="entry name" value="1-ACYL-SN-GLYCEROL-3-PHOSPHATE ACYLTRANSFERASE"/>
    <property type="match status" value="1"/>
</dbReference>
<dbReference type="GO" id="GO:0003841">
    <property type="term" value="F:1-acylglycerol-3-phosphate O-acyltransferase activity"/>
    <property type="evidence" value="ECO:0007669"/>
    <property type="project" value="TreeGrafter"/>
</dbReference>
<dbReference type="PANTHER" id="PTHR10434:SF11">
    <property type="entry name" value="1-ACYL-SN-GLYCEROL-3-PHOSPHATE ACYLTRANSFERASE"/>
    <property type="match status" value="1"/>
</dbReference>
<comment type="caution">
    <text evidence="5">The sequence shown here is derived from an EMBL/GenBank/DDBJ whole genome shotgun (WGS) entry which is preliminary data.</text>
</comment>